<proteinExistence type="predicted"/>
<dbReference type="Gene3D" id="3.60.10.10">
    <property type="entry name" value="Endonuclease/exonuclease/phosphatase"/>
    <property type="match status" value="1"/>
</dbReference>
<accession>A0A8S3SYS3</accession>
<name>A0A8S3SYS3_MYTED</name>
<dbReference type="OrthoDB" id="6184830at2759"/>
<keyword evidence="2" id="KW-1185">Reference proteome</keyword>
<dbReference type="PANTHER" id="PTHR14187:SF5">
    <property type="entry name" value="HEAT SHOCK 70 KDA PROTEIN 12A"/>
    <property type="match status" value="1"/>
</dbReference>
<dbReference type="PANTHER" id="PTHR14187">
    <property type="entry name" value="ALPHA KINASE/ELONGATION FACTOR 2 KINASE"/>
    <property type="match status" value="1"/>
</dbReference>
<dbReference type="SUPFAM" id="SSF56219">
    <property type="entry name" value="DNase I-like"/>
    <property type="match status" value="1"/>
</dbReference>
<evidence type="ECO:0008006" key="3">
    <source>
        <dbReference type="Google" id="ProtNLM"/>
    </source>
</evidence>
<dbReference type="AlphaFoldDB" id="A0A8S3SYS3"/>
<dbReference type="InterPro" id="IPR036691">
    <property type="entry name" value="Endo/exonu/phosph_ase_sf"/>
</dbReference>
<evidence type="ECO:0000313" key="1">
    <source>
        <dbReference type="EMBL" id="CAG2226103.1"/>
    </source>
</evidence>
<reference evidence="1" key="1">
    <citation type="submission" date="2021-03" db="EMBL/GenBank/DDBJ databases">
        <authorList>
            <person name="Bekaert M."/>
        </authorList>
    </citation>
    <scope>NUCLEOTIDE SEQUENCE</scope>
</reference>
<comment type="caution">
    <text evidence="1">The sequence shown here is derived from an EMBL/GenBank/DDBJ whole genome shotgun (WGS) entry which is preliminary data.</text>
</comment>
<dbReference type="EMBL" id="CAJPWZ010001872">
    <property type="protein sequence ID" value="CAG2226103.1"/>
    <property type="molecule type" value="Genomic_DNA"/>
</dbReference>
<dbReference type="Proteomes" id="UP000683360">
    <property type="component" value="Unassembled WGS sequence"/>
</dbReference>
<protein>
    <recommendedName>
        <fullName evidence="3">Endonuclease/exonuclease/phosphatase domain-containing protein</fullName>
    </recommendedName>
</protein>
<evidence type="ECO:0000313" key="2">
    <source>
        <dbReference type="Proteomes" id="UP000683360"/>
    </source>
</evidence>
<gene>
    <name evidence="1" type="ORF">MEDL_39201</name>
</gene>
<organism evidence="1 2">
    <name type="scientific">Mytilus edulis</name>
    <name type="common">Blue mussel</name>
    <dbReference type="NCBI Taxonomy" id="6550"/>
    <lineage>
        <taxon>Eukaryota</taxon>
        <taxon>Metazoa</taxon>
        <taxon>Spiralia</taxon>
        <taxon>Lophotrochozoa</taxon>
        <taxon>Mollusca</taxon>
        <taxon>Bivalvia</taxon>
        <taxon>Autobranchia</taxon>
        <taxon>Pteriomorphia</taxon>
        <taxon>Mytilida</taxon>
        <taxon>Mytiloidea</taxon>
        <taxon>Mytilidae</taxon>
        <taxon>Mytilinae</taxon>
        <taxon>Mytilus</taxon>
    </lineage>
</organism>
<sequence length="274" mass="31640">MDSNFLKGQAGVYVLWPNIWNNQIKKTSRRKRKNCRYFINLKWNICLINTYMPTREPDSQYEYGDCLDIIHSIIEKYQSTHQVIVCGDLNGTLATSRNNKHDQLLKQFVLEMNLSTVGNYGEQNTFFHHSGQSSSQMNYLLTNNKDIYCNHEIWENTSSNVSSHRITRDIKIKDELDKEMDAIKVFQSVIQFLKDHLFKSISDEIKGIQENDLHYVLTAGIKTGQLSIALEPEAASIYCQHLKTDRQEDAKEKNAFAQTIKAGMKYMVVDLGGK</sequence>